<evidence type="ECO:0000313" key="2">
    <source>
        <dbReference type="EMBL" id="GIG31634.1"/>
    </source>
</evidence>
<protein>
    <submittedName>
        <fullName evidence="2 3">Aminoglycoside phosphotransferase</fullName>
    </submittedName>
</protein>
<dbReference type="InterPro" id="IPR011009">
    <property type="entry name" value="Kinase-like_dom_sf"/>
</dbReference>
<dbReference type="Gene3D" id="3.90.1200.10">
    <property type="match status" value="1"/>
</dbReference>
<dbReference type="Proteomes" id="UP000618382">
    <property type="component" value="Unassembled WGS sequence"/>
</dbReference>
<accession>A0A7Y9FCD1</accession>
<sequence length="306" mass="32372">MSTAAGPAPGPPPPRHPKIEVDVDAALAHDLLVEQHPDLAGLPVHGRVHGWDNLTWRLGDDLALRFPVRVASAPLVEHEQRWLPRLAPTLPVAVPAPARVGRAGAGYPWPWSVVPWLPGDVVAAGPVAGRTVWAPALAEALAALHVPAPPDAPHNPFRGVPLADRDAVVGARLAGTPLPHREVLLRAWHDGLAAPAWDGPPVWVHGDPHPGNLLADARSLTALIDFGDLCAGDPASDLATAWMTFDAAGRAAFVARTRELRGWDDATWVRARAWAASYVPVLLAHPDEYPLMAAVGRATADHLAAG</sequence>
<gene>
    <name evidence="3" type="ORF">BKA21_000117</name>
    <name evidence="2" type="ORF">Col01nite_07930</name>
</gene>
<keyword evidence="3" id="KW-0808">Transferase</keyword>
<dbReference type="RefSeq" id="WP_140459091.1">
    <property type="nucleotide sequence ID" value="NZ_BAABFI010000004.1"/>
</dbReference>
<reference evidence="3 4" key="1">
    <citation type="submission" date="2020-07" db="EMBL/GenBank/DDBJ databases">
        <title>Sequencing the genomes of 1000 actinobacteria strains.</title>
        <authorList>
            <person name="Klenk H.-P."/>
        </authorList>
    </citation>
    <scope>NUCLEOTIDE SEQUENCE [LARGE SCALE GENOMIC DNA]</scope>
    <source>
        <strain evidence="3 4">DSM 24482</strain>
    </source>
</reference>
<dbReference type="InterPro" id="IPR051678">
    <property type="entry name" value="AGP_Transferase"/>
</dbReference>
<organism evidence="3 4">
    <name type="scientific">Cellulomonas oligotrophica</name>
    <dbReference type="NCBI Taxonomy" id="931536"/>
    <lineage>
        <taxon>Bacteria</taxon>
        <taxon>Bacillati</taxon>
        <taxon>Actinomycetota</taxon>
        <taxon>Actinomycetes</taxon>
        <taxon>Micrococcales</taxon>
        <taxon>Cellulomonadaceae</taxon>
        <taxon>Cellulomonas</taxon>
    </lineage>
</organism>
<dbReference type="EMBL" id="BONN01000002">
    <property type="protein sequence ID" value="GIG31634.1"/>
    <property type="molecule type" value="Genomic_DNA"/>
</dbReference>
<keyword evidence="3" id="KW-0418">Kinase</keyword>
<dbReference type="EMBL" id="JACCBK010000001">
    <property type="protein sequence ID" value="NYD84568.1"/>
    <property type="molecule type" value="Genomic_DNA"/>
</dbReference>
<name>A0A7Y9FCD1_9CELL</name>
<evidence type="ECO:0000259" key="1">
    <source>
        <dbReference type="Pfam" id="PF01636"/>
    </source>
</evidence>
<dbReference type="GO" id="GO:0016301">
    <property type="term" value="F:kinase activity"/>
    <property type="evidence" value="ECO:0007669"/>
    <property type="project" value="UniProtKB-KW"/>
</dbReference>
<dbReference type="PANTHER" id="PTHR21310:SF42">
    <property type="entry name" value="BIFUNCTIONAL AAC_APH"/>
    <property type="match status" value="1"/>
</dbReference>
<dbReference type="SUPFAM" id="SSF56112">
    <property type="entry name" value="Protein kinase-like (PK-like)"/>
    <property type="match status" value="1"/>
</dbReference>
<keyword evidence="5" id="KW-1185">Reference proteome</keyword>
<evidence type="ECO:0000313" key="4">
    <source>
        <dbReference type="Proteomes" id="UP000577956"/>
    </source>
</evidence>
<dbReference type="InterPro" id="IPR002575">
    <property type="entry name" value="Aminoglycoside_PTrfase"/>
</dbReference>
<reference evidence="2 5" key="2">
    <citation type="submission" date="2021-01" db="EMBL/GenBank/DDBJ databases">
        <title>Whole genome shotgun sequence of Cellulomonas oligotrophica NBRC 109435.</title>
        <authorList>
            <person name="Komaki H."/>
            <person name="Tamura T."/>
        </authorList>
    </citation>
    <scope>NUCLEOTIDE SEQUENCE [LARGE SCALE GENOMIC DNA]</scope>
    <source>
        <strain evidence="2 5">NBRC 109435</strain>
    </source>
</reference>
<evidence type="ECO:0000313" key="3">
    <source>
        <dbReference type="EMBL" id="NYD84568.1"/>
    </source>
</evidence>
<proteinExistence type="predicted"/>
<feature type="domain" description="Aminoglycoside phosphotransferase" evidence="1">
    <location>
        <begin position="49"/>
        <end position="274"/>
    </location>
</feature>
<dbReference type="Gene3D" id="3.30.200.20">
    <property type="entry name" value="Phosphorylase Kinase, domain 1"/>
    <property type="match status" value="1"/>
</dbReference>
<dbReference type="Pfam" id="PF01636">
    <property type="entry name" value="APH"/>
    <property type="match status" value="1"/>
</dbReference>
<evidence type="ECO:0000313" key="5">
    <source>
        <dbReference type="Proteomes" id="UP000618382"/>
    </source>
</evidence>
<dbReference type="AlphaFoldDB" id="A0A7Y9FCD1"/>
<dbReference type="PANTHER" id="PTHR21310">
    <property type="entry name" value="AMINOGLYCOSIDE PHOSPHOTRANSFERASE-RELATED-RELATED"/>
    <property type="match status" value="1"/>
</dbReference>
<dbReference type="CDD" id="cd05155">
    <property type="entry name" value="APH_ChoK_like_1"/>
    <property type="match status" value="1"/>
</dbReference>
<dbReference type="Proteomes" id="UP000577956">
    <property type="component" value="Unassembled WGS sequence"/>
</dbReference>
<comment type="caution">
    <text evidence="3">The sequence shown here is derived from an EMBL/GenBank/DDBJ whole genome shotgun (WGS) entry which is preliminary data.</text>
</comment>